<proteinExistence type="predicted"/>
<dbReference type="Proteomes" id="UP000826195">
    <property type="component" value="Unassembled WGS sequence"/>
</dbReference>
<accession>A0AAV7IQV8</accession>
<keyword evidence="2" id="KW-1185">Reference proteome</keyword>
<dbReference type="EMBL" id="JAHXZJ010001119">
    <property type="protein sequence ID" value="KAH0555279.1"/>
    <property type="molecule type" value="Genomic_DNA"/>
</dbReference>
<organism evidence="1 2">
    <name type="scientific">Cotesia glomerata</name>
    <name type="common">Lepidopteran parasitic wasp</name>
    <name type="synonym">Apanteles glomeratus</name>
    <dbReference type="NCBI Taxonomy" id="32391"/>
    <lineage>
        <taxon>Eukaryota</taxon>
        <taxon>Metazoa</taxon>
        <taxon>Ecdysozoa</taxon>
        <taxon>Arthropoda</taxon>
        <taxon>Hexapoda</taxon>
        <taxon>Insecta</taxon>
        <taxon>Pterygota</taxon>
        <taxon>Neoptera</taxon>
        <taxon>Endopterygota</taxon>
        <taxon>Hymenoptera</taxon>
        <taxon>Apocrita</taxon>
        <taxon>Ichneumonoidea</taxon>
        <taxon>Braconidae</taxon>
        <taxon>Microgastrinae</taxon>
        <taxon>Cotesia</taxon>
    </lineage>
</organism>
<gene>
    <name evidence="1" type="ORF">KQX54_016723</name>
</gene>
<dbReference type="AlphaFoldDB" id="A0AAV7IQV8"/>
<evidence type="ECO:0000313" key="2">
    <source>
        <dbReference type="Proteomes" id="UP000826195"/>
    </source>
</evidence>
<dbReference type="PANTHER" id="PTHR33480">
    <property type="entry name" value="SET DOMAIN-CONTAINING PROTEIN-RELATED"/>
    <property type="match status" value="1"/>
</dbReference>
<dbReference type="PANTHER" id="PTHR33480:SF1">
    <property type="entry name" value="TYR RECOMBINASE DOMAIN-CONTAINING PROTEIN"/>
    <property type="match status" value="1"/>
</dbReference>
<name>A0AAV7IQV8_COTGL</name>
<evidence type="ECO:0000313" key="1">
    <source>
        <dbReference type="EMBL" id="KAH0555279.1"/>
    </source>
</evidence>
<sequence length="246" mass="28243">MIRSRVRMLGSILVKLKEYNKHCFKSRRIDQKCNTVNVSTFADILDPRMNDNLIIAIQSIVGADAESNECKSPSTATTAGTWVSKIAKLYEKELIKQRKYKKAKDVEYFLKIDEVFPIKVDSFDGTHYRYLHACELMRRFSKLCDAQHPERLRATELRKHFATTVAPLKIDECQIYDISNSMGHAENIHRSYYRQSVVTRDLCGVSKILEVASGVPNVIPRAQTNAGSMLNQSEDEQIAFRIPFYE</sequence>
<reference evidence="1 2" key="1">
    <citation type="journal article" date="2021" name="J. Hered.">
        <title>A chromosome-level genome assembly of the parasitoid wasp, Cotesia glomerata (Hymenoptera: Braconidae).</title>
        <authorList>
            <person name="Pinto B.J."/>
            <person name="Weis J.J."/>
            <person name="Gamble T."/>
            <person name="Ode P.J."/>
            <person name="Paul R."/>
            <person name="Zaspel J.M."/>
        </authorList>
    </citation>
    <scope>NUCLEOTIDE SEQUENCE [LARGE SCALE GENOMIC DNA]</scope>
    <source>
        <strain evidence="1">CgM1</strain>
    </source>
</reference>
<comment type="caution">
    <text evidence="1">The sequence shown here is derived from an EMBL/GenBank/DDBJ whole genome shotgun (WGS) entry which is preliminary data.</text>
</comment>
<protein>
    <submittedName>
        <fullName evidence="1">Uncharacterized protein</fullName>
    </submittedName>
</protein>